<sequence>MQVVIFAATTAFDICLTAGAAVAATAVGAHMAERPLTDQALHAAVIGGVAKAGSMAVHGLVSFGLSGNVAAVLALPLLMLMCLGTNVLAAAVVSFRVLDEGESSGKKNCGDALTM</sequence>
<comment type="caution">
    <text evidence="2">The sequence shown here is derived from an EMBL/GenBank/DDBJ whole genome shotgun (WGS) entry which is preliminary data.</text>
</comment>
<protein>
    <submittedName>
        <fullName evidence="2">Uncharacterized protein</fullName>
    </submittedName>
</protein>
<gene>
    <name evidence="2" type="ORF">BJY01DRAFT_202688</name>
</gene>
<reference evidence="2 3" key="1">
    <citation type="submission" date="2024-07" db="EMBL/GenBank/DDBJ databases">
        <title>Section-level genome sequencing and comparative genomics of Aspergillus sections Usti and Cavernicolus.</title>
        <authorList>
            <consortium name="Lawrence Berkeley National Laboratory"/>
            <person name="Nybo J.L."/>
            <person name="Vesth T.C."/>
            <person name="Theobald S."/>
            <person name="Frisvad J.C."/>
            <person name="Larsen T.O."/>
            <person name="Kjaerboelling I."/>
            <person name="Rothschild-Mancinelli K."/>
            <person name="Lyhne E.K."/>
            <person name="Kogle M.E."/>
            <person name="Barry K."/>
            <person name="Clum A."/>
            <person name="Na H."/>
            <person name="Ledsgaard L."/>
            <person name="Lin J."/>
            <person name="Lipzen A."/>
            <person name="Kuo A."/>
            <person name="Riley R."/>
            <person name="Mondo S."/>
            <person name="Labutti K."/>
            <person name="Haridas S."/>
            <person name="Pangalinan J."/>
            <person name="Salamov A.A."/>
            <person name="Simmons B.A."/>
            <person name="Magnuson J.K."/>
            <person name="Chen J."/>
            <person name="Drula E."/>
            <person name="Henrissat B."/>
            <person name="Wiebenga A."/>
            <person name="Lubbers R.J."/>
            <person name="Gomes A.C."/>
            <person name="Makela M.R."/>
            <person name="Stajich J."/>
            <person name="Grigoriev I.V."/>
            <person name="Mortensen U.H."/>
            <person name="De Vries R.P."/>
            <person name="Baker S.E."/>
            <person name="Andersen M.R."/>
        </authorList>
    </citation>
    <scope>NUCLEOTIDE SEQUENCE [LARGE SCALE GENOMIC DNA]</scope>
    <source>
        <strain evidence="2 3">CBS 123904</strain>
    </source>
</reference>
<feature type="transmembrane region" description="Helical" evidence="1">
    <location>
        <begin position="40"/>
        <end position="61"/>
    </location>
</feature>
<dbReference type="EMBL" id="JBFXLU010000004">
    <property type="protein sequence ID" value="KAL2857375.1"/>
    <property type="molecule type" value="Genomic_DNA"/>
</dbReference>
<feature type="transmembrane region" description="Helical" evidence="1">
    <location>
        <begin position="73"/>
        <end position="98"/>
    </location>
</feature>
<feature type="transmembrane region" description="Helical" evidence="1">
    <location>
        <begin position="6"/>
        <end position="28"/>
    </location>
</feature>
<name>A0ABR4KYL6_9EURO</name>
<keyword evidence="1" id="KW-0812">Transmembrane</keyword>
<keyword evidence="1" id="KW-0472">Membrane</keyword>
<keyword evidence="3" id="KW-1185">Reference proteome</keyword>
<organism evidence="2 3">
    <name type="scientific">Aspergillus pseudoustus</name>
    <dbReference type="NCBI Taxonomy" id="1810923"/>
    <lineage>
        <taxon>Eukaryota</taxon>
        <taxon>Fungi</taxon>
        <taxon>Dikarya</taxon>
        <taxon>Ascomycota</taxon>
        <taxon>Pezizomycotina</taxon>
        <taxon>Eurotiomycetes</taxon>
        <taxon>Eurotiomycetidae</taxon>
        <taxon>Eurotiales</taxon>
        <taxon>Aspergillaceae</taxon>
        <taxon>Aspergillus</taxon>
        <taxon>Aspergillus subgen. Nidulantes</taxon>
    </lineage>
</organism>
<accession>A0ABR4KYL6</accession>
<keyword evidence="1" id="KW-1133">Transmembrane helix</keyword>
<evidence type="ECO:0000256" key="1">
    <source>
        <dbReference type="SAM" id="Phobius"/>
    </source>
</evidence>
<dbReference type="Proteomes" id="UP001610446">
    <property type="component" value="Unassembled WGS sequence"/>
</dbReference>
<proteinExistence type="predicted"/>
<evidence type="ECO:0000313" key="3">
    <source>
        <dbReference type="Proteomes" id="UP001610446"/>
    </source>
</evidence>
<evidence type="ECO:0000313" key="2">
    <source>
        <dbReference type="EMBL" id="KAL2857375.1"/>
    </source>
</evidence>